<evidence type="ECO:0000313" key="3">
    <source>
        <dbReference type="EMBL" id="MFC2973112.1"/>
    </source>
</evidence>
<organism evidence="3 4">
    <name type="scientific">Azotobacter bryophylli</name>
    <dbReference type="NCBI Taxonomy" id="1986537"/>
    <lineage>
        <taxon>Bacteria</taxon>
        <taxon>Pseudomonadati</taxon>
        <taxon>Pseudomonadota</taxon>
        <taxon>Gammaproteobacteria</taxon>
        <taxon>Pseudomonadales</taxon>
        <taxon>Pseudomonadaceae</taxon>
        <taxon>Azotobacter</taxon>
    </lineage>
</organism>
<feature type="transmembrane region" description="Helical" evidence="2">
    <location>
        <begin position="42"/>
        <end position="68"/>
    </location>
</feature>
<feature type="region of interest" description="Disordered" evidence="1">
    <location>
        <begin position="1"/>
        <end position="37"/>
    </location>
</feature>
<feature type="compositionally biased region" description="Basic and acidic residues" evidence="1">
    <location>
        <begin position="1"/>
        <end position="14"/>
    </location>
</feature>
<gene>
    <name evidence="3" type="ORF">ACFOJE_12925</name>
</gene>
<keyword evidence="4" id="KW-1185">Reference proteome</keyword>
<sequence>MNKRNRLESFSAREDDLEMDMDFAPPRQAAPTTKSRSGGAGLVLQIALGVWLGGLALALTLFGLSLVMPETLPEITLR</sequence>
<dbReference type="Proteomes" id="UP001595457">
    <property type="component" value="Unassembled WGS sequence"/>
</dbReference>
<proteinExistence type="predicted"/>
<dbReference type="RefSeq" id="WP_377814778.1">
    <property type="nucleotide sequence ID" value="NZ_JBHRSJ010000027.1"/>
</dbReference>
<evidence type="ECO:0000256" key="1">
    <source>
        <dbReference type="SAM" id="MobiDB-lite"/>
    </source>
</evidence>
<accession>A0ABV7AUP7</accession>
<keyword evidence="2" id="KW-1133">Transmembrane helix</keyword>
<keyword evidence="2" id="KW-0472">Membrane</keyword>
<comment type="caution">
    <text evidence="3">The sequence shown here is derived from an EMBL/GenBank/DDBJ whole genome shotgun (WGS) entry which is preliminary data.</text>
</comment>
<keyword evidence="2" id="KW-0812">Transmembrane</keyword>
<protein>
    <submittedName>
        <fullName evidence="3">Uncharacterized protein</fullName>
    </submittedName>
</protein>
<reference evidence="4" key="1">
    <citation type="journal article" date="2019" name="Int. J. Syst. Evol. Microbiol.">
        <title>The Global Catalogue of Microorganisms (GCM) 10K type strain sequencing project: providing services to taxonomists for standard genome sequencing and annotation.</title>
        <authorList>
            <consortium name="The Broad Institute Genomics Platform"/>
            <consortium name="The Broad Institute Genome Sequencing Center for Infectious Disease"/>
            <person name="Wu L."/>
            <person name="Ma J."/>
        </authorList>
    </citation>
    <scope>NUCLEOTIDE SEQUENCE [LARGE SCALE GENOMIC DNA]</scope>
    <source>
        <strain evidence="4">KCTC 62195</strain>
    </source>
</reference>
<name>A0ABV7AUP7_9GAMM</name>
<dbReference type="EMBL" id="JBHRSJ010000027">
    <property type="protein sequence ID" value="MFC2973112.1"/>
    <property type="molecule type" value="Genomic_DNA"/>
</dbReference>
<evidence type="ECO:0000313" key="4">
    <source>
        <dbReference type="Proteomes" id="UP001595457"/>
    </source>
</evidence>
<evidence type="ECO:0000256" key="2">
    <source>
        <dbReference type="SAM" id="Phobius"/>
    </source>
</evidence>